<dbReference type="OrthoDB" id="9859093at2"/>
<protein>
    <recommendedName>
        <fullName evidence="3">Roadblock/LAMTOR2 domain-containing protein</fullName>
    </recommendedName>
</protein>
<keyword evidence="2" id="KW-1185">Reference proteome</keyword>
<sequence length="100" mass="10793">MGLLNLFAKPAAKLTPLPSGSFTVDREGRLLISTLGQAFPEELVSEIASVVLSTFQNAQAARLPLSQIILRYNSLKITARELRGGAIVFLAPQVLSSKRN</sequence>
<dbReference type="RefSeq" id="WP_007413528.1">
    <property type="nucleotide sequence ID" value="NZ_ABOX02000004.1"/>
</dbReference>
<gene>
    <name evidence="1" type="ORF">Cflav_PD5283</name>
</gene>
<comment type="caution">
    <text evidence="1">The sequence shown here is derived from an EMBL/GenBank/DDBJ whole genome shotgun (WGS) entry which is preliminary data.</text>
</comment>
<dbReference type="STRING" id="320771.Cflav_PD5283"/>
<evidence type="ECO:0008006" key="3">
    <source>
        <dbReference type="Google" id="ProtNLM"/>
    </source>
</evidence>
<name>B9XCI0_PEDPL</name>
<dbReference type="Proteomes" id="UP000003688">
    <property type="component" value="Unassembled WGS sequence"/>
</dbReference>
<organism evidence="1 2">
    <name type="scientific">Pedosphaera parvula (strain Ellin514)</name>
    <dbReference type="NCBI Taxonomy" id="320771"/>
    <lineage>
        <taxon>Bacteria</taxon>
        <taxon>Pseudomonadati</taxon>
        <taxon>Verrucomicrobiota</taxon>
        <taxon>Pedosphaerae</taxon>
        <taxon>Pedosphaerales</taxon>
        <taxon>Pedosphaeraceae</taxon>
        <taxon>Pedosphaera</taxon>
    </lineage>
</organism>
<evidence type="ECO:0000313" key="2">
    <source>
        <dbReference type="Proteomes" id="UP000003688"/>
    </source>
</evidence>
<accession>B9XCI0</accession>
<dbReference type="AlphaFoldDB" id="B9XCI0"/>
<evidence type="ECO:0000313" key="1">
    <source>
        <dbReference type="EMBL" id="EEF62648.1"/>
    </source>
</evidence>
<reference evidence="1 2" key="1">
    <citation type="journal article" date="2011" name="J. Bacteriol.">
        <title>Genome sequence of 'Pedosphaera parvula' Ellin514, an aerobic Verrucomicrobial isolate from pasture soil.</title>
        <authorList>
            <person name="Kant R."/>
            <person name="van Passel M.W."/>
            <person name="Sangwan P."/>
            <person name="Palva A."/>
            <person name="Lucas S."/>
            <person name="Copeland A."/>
            <person name="Lapidus A."/>
            <person name="Glavina Del Rio T."/>
            <person name="Dalin E."/>
            <person name="Tice H."/>
            <person name="Bruce D."/>
            <person name="Goodwin L."/>
            <person name="Pitluck S."/>
            <person name="Chertkov O."/>
            <person name="Larimer F.W."/>
            <person name="Land M.L."/>
            <person name="Hauser L."/>
            <person name="Brettin T.S."/>
            <person name="Detter J.C."/>
            <person name="Han S."/>
            <person name="de Vos W.M."/>
            <person name="Janssen P.H."/>
            <person name="Smidt H."/>
        </authorList>
    </citation>
    <scope>NUCLEOTIDE SEQUENCE [LARGE SCALE GENOMIC DNA]</scope>
    <source>
        <strain evidence="1 2">Ellin514</strain>
    </source>
</reference>
<dbReference type="EMBL" id="ABOX02000004">
    <property type="protein sequence ID" value="EEF62648.1"/>
    <property type="molecule type" value="Genomic_DNA"/>
</dbReference>
<proteinExistence type="predicted"/>